<feature type="region of interest" description="Disordered" evidence="11">
    <location>
        <begin position="765"/>
        <end position="818"/>
    </location>
</feature>
<dbReference type="GO" id="GO:0030170">
    <property type="term" value="F:pyridoxal phosphate binding"/>
    <property type="evidence" value="ECO:0007669"/>
    <property type="project" value="InterPro"/>
</dbReference>
<dbReference type="InterPro" id="IPR001926">
    <property type="entry name" value="TrpB-like_PALP"/>
</dbReference>
<evidence type="ECO:0000313" key="13">
    <source>
        <dbReference type="EMBL" id="KAG9196610.1"/>
    </source>
</evidence>
<dbReference type="GO" id="GO:0006094">
    <property type="term" value="P:gluconeogenesis"/>
    <property type="evidence" value="ECO:0007669"/>
    <property type="project" value="UniProtKB-KW"/>
</dbReference>
<evidence type="ECO:0000256" key="7">
    <source>
        <dbReference type="ARBA" id="ARBA00022490"/>
    </source>
</evidence>
<evidence type="ECO:0000259" key="12">
    <source>
        <dbReference type="Pfam" id="PF00291"/>
    </source>
</evidence>
<feature type="compositionally biased region" description="Basic and acidic residues" evidence="11">
    <location>
        <begin position="806"/>
        <end position="818"/>
    </location>
</feature>
<dbReference type="Gene3D" id="3.40.50.1100">
    <property type="match status" value="2"/>
</dbReference>
<accession>A0AAD4IL96</accession>
<feature type="region of interest" description="Disordered" evidence="11">
    <location>
        <begin position="364"/>
        <end position="387"/>
    </location>
</feature>
<dbReference type="GO" id="GO:0003941">
    <property type="term" value="F:L-serine ammonia-lyase activity"/>
    <property type="evidence" value="ECO:0007669"/>
    <property type="project" value="UniProtKB-EC"/>
</dbReference>
<evidence type="ECO:0000256" key="6">
    <source>
        <dbReference type="ARBA" id="ARBA00022432"/>
    </source>
</evidence>
<feature type="region of interest" description="Disordered" evidence="11">
    <location>
        <begin position="875"/>
        <end position="898"/>
    </location>
</feature>
<dbReference type="PANTHER" id="PTHR48078">
    <property type="entry name" value="THREONINE DEHYDRATASE, MITOCHONDRIAL-RELATED"/>
    <property type="match status" value="1"/>
</dbReference>
<sequence>MAFKDCYVNEEPQQSPWVQTPLRESYALSEAAGCPLVAYRIITFEEKGILNRRSRIFLKLENLQPSGSFKSRGIGNYILRRLEELSQGSRPHIFASSGGNAGLAAVHSARALNLPCTVVVPTTTAPLMVAKLRAAGAYEVIQYGAAWRDADAYLKEHIMPYAQAETIYCPPFDHPDIWQGNSTCMDEIAAQLGEPDVLICSVGGGGLINGICQSMDKHQMSKTTILALETAGAESLNAALQAKEVITLPKITSQATSLGIARVTDATYKYAQRGNVRSIVLPDAEAAMGCWRLADDERIMVELACGINVALCYDGRLEKALGRPVRPEDKVVIVLCGGSNVTSKMLCDWRNEYAYIEEETEARRRKSDSALGSETQSEAGSVKDMDMGNVPSEYIVNPFPRNEHRMRRNTNSTQWVTAGSSNIARKNVDVETQASKCIGQESVSSTDIKDVSPRVPLMRDETRLVPPKSTALRTNVLHRDTPLSALQLIDFSRLEQTIRESEVNVSSHCLVPIKEPESNINSSWRQQGLYQSHSTNSATSSKQTHVQQQVVESSTPLYRAAKEIYHLGPKGEGQKVWEAYQQARNHRPAGGELIQEVPSQLMVDEGNIELPPRPVPTSPDGVLFPPLRPQPPQTGGKGIESGSPDLRRDSGFSTLIYEVPVANDKKVQRIVDTNKPLPPVPQIHAAPKVRQTKDRTSGDSRQCTEKETTHTWWKNLPCKAPQSLKSKISHPGPLMISGEGITVNIAAECGGVGGPAAAVSLPITRTGGSLPQPPSNHGKRKEGGRPSPRAFHLPTLHLSPSKRIGKGNEREKVEGSEDSHAIHWRDKLVYPAYEAGKSLKQSVMETLDGVHVGRKKKKTSDISFACQGIADENLDRYQVSEQSSGDDDDDDEGMVPDPLFYIKNIGLDR</sequence>
<name>A0AAD4IL96_9PLEO</name>
<dbReference type="GO" id="GO:0006567">
    <property type="term" value="P:L-threonine catabolic process"/>
    <property type="evidence" value="ECO:0007669"/>
    <property type="project" value="TreeGrafter"/>
</dbReference>
<dbReference type="InterPro" id="IPR036052">
    <property type="entry name" value="TrpB-like_PALP_sf"/>
</dbReference>
<evidence type="ECO:0000256" key="8">
    <source>
        <dbReference type="ARBA" id="ARBA00022898"/>
    </source>
</evidence>
<dbReference type="InterPro" id="IPR050147">
    <property type="entry name" value="Ser/Thr_Dehydratase"/>
</dbReference>
<evidence type="ECO:0000256" key="4">
    <source>
        <dbReference type="ARBA" id="ARBA00010869"/>
    </source>
</evidence>
<evidence type="ECO:0000256" key="1">
    <source>
        <dbReference type="ARBA" id="ARBA00001933"/>
    </source>
</evidence>
<dbReference type="EC" id="4.3.1.17" evidence="5"/>
<evidence type="ECO:0000256" key="3">
    <source>
        <dbReference type="ARBA" id="ARBA00004742"/>
    </source>
</evidence>
<evidence type="ECO:0000313" key="14">
    <source>
        <dbReference type="Proteomes" id="UP001199106"/>
    </source>
</evidence>
<comment type="catalytic activity">
    <reaction evidence="10">
        <text>L-serine = pyruvate + NH4(+)</text>
        <dbReference type="Rhea" id="RHEA:19169"/>
        <dbReference type="ChEBI" id="CHEBI:15361"/>
        <dbReference type="ChEBI" id="CHEBI:28938"/>
        <dbReference type="ChEBI" id="CHEBI:33384"/>
        <dbReference type="EC" id="4.3.1.17"/>
    </reaction>
</comment>
<dbReference type="GO" id="GO:0006565">
    <property type="term" value="P:L-serine catabolic process"/>
    <property type="evidence" value="ECO:0007669"/>
    <property type="project" value="TreeGrafter"/>
</dbReference>
<evidence type="ECO:0000256" key="2">
    <source>
        <dbReference type="ARBA" id="ARBA00004496"/>
    </source>
</evidence>
<evidence type="ECO:0000256" key="11">
    <source>
        <dbReference type="SAM" id="MobiDB-lite"/>
    </source>
</evidence>
<comment type="caution">
    <text evidence="13">The sequence shown here is derived from an EMBL/GenBank/DDBJ whole genome shotgun (WGS) entry which is preliminary data.</text>
</comment>
<dbReference type="CDD" id="cd06448">
    <property type="entry name" value="L-Ser-dehyd"/>
    <property type="match status" value="1"/>
</dbReference>
<dbReference type="GO" id="GO:0009097">
    <property type="term" value="P:isoleucine biosynthetic process"/>
    <property type="evidence" value="ECO:0007669"/>
    <property type="project" value="TreeGrafter"/>
</dbReference>
<feature type="domain" description="Tryptophan synthase beta chain-like PALP" evidence="12">
    <location>
        <begin position="54"/>
        <end position="337"/>
    </location>
</feature>
<reference evidence="13" key="1">
    <citation type="submission" date="2021-07" db="EMBL/GenBank/DDBJ databases">
        <title>Genome Resource of American Ginseng Black Spot Pathogen Alternaria panax.</title>
        <authorList>
            <person name="Qiu C."/>
            <person name="Wang W."/>
            <person name="Liu Z."/>
        </authorList>
    </citation>
    <scope>NUCLEOTIDE SEQUENCE</scope>
    <source>
        <strain evidence="13">BNCC115425</strain>
    </source>
</reference>
<dbReference type="AlphaFoldDB" id="A0AAD4IL96"/>
<comment type="pathway">
    <text evidence="3">Carbohydrate biosynthesis; gluconeogenesis.</text>
</comment>
<gene>
    <name evidence="13" type="ORF">G6011_01731</name>
</gene>
<dbReference type="InterPro" id="IPR000634">
    <property type="entry name" value="Ser/Thr_deHydtase_PyrdxlP-BS"/>
</dbReference>
<dbReference type="Proteomes" id="UP001199106">
    <property type="component" value="Unassembled WGS sequence"/>
</dbReference>
<dbReference type="GO" id="GO:0004794">
    <property type="term" value="F:threonine deaminase activity"/>
    <property type="evidence" value="ECO:0007669"/>
    <property type="project" value="TreeGrafter"/>
</dbReference>
<keyword evidence="6" id="KW-0312">Gluconeogenesis</keyword>
<evidence type="ECO:0000256" key="5">
    <source>
        <dbReference type="ARBA" id="ARBA00012093"/>
    </source>
</evidence>
<keyword evidence="14" id="KW-1185">Reference proteome</keyword>
<dbReference type="EMBL" id="JAANER010000001">
    <property type="protein sequence ID" value="KAG9196610.1"/>
    <property type="molecule type" value="Genomic_DNA"/>
</dbReference>
<feature type="compositionally biased region" description="Acidic residues" evidence="11">
    <location>
        <begin position="884"/>
        <end position="894"/>
    </location>
</feature>
<dbReference type="Pfam" id="PF00291">
    <property type="entry name" value="PALP"/>
    <property type="match status" value="1"/>
</dbReference>
<dbReference type="SUPFAM" id="SSF53686">
    <property type="entry name" value="Tryptophan synthase beta subunit-like PLP-dependent enzymes"/>
    <property type="match status" value="1"/>
</dbReference>
<feature type="compositionally biased region" description="Polar residues" evidence="11">
    <location>
        <begin position="370"/>
        <end position="379"/>
    </location>
</feature>
<dbReference type="FunFam" id="3.40.50.1100:FF:000040">
    <property type="entry name" value="L-serine dehydratase, putative"/>
    <property type="match status" value="1"/>
</dbReference>
<feature type="region of interest" description="Disordered" evidence="11">
    <location>
        <begin position="525"/>
        <end position="546"/>
    </location>
</feature>
<protein>
    <recommendedName>
        <fullName evidence="5">L-serine ammonia-lyase</fullName>
        <ecNumber evidence="5">4.3.1.17</ecNumber>
    </recommendedName>
</protein>
<evidence type="ECO:0000256" key="9">
    <source>
        <dbReference type="ARBA" id="ARBA00023239"/>
    </source>
</evidence>
<feature type="region of interest" description="Disordered" evidence="11">
    <location>
        <begin position="626"/>
        <end position="649"/>
    </location>
</feature>
<organism evidence="13 14">
    <name type="scientific">Alternaria panax</name>
    <dbReference type="NCBI Taxonomy" id="48097"/>
    <lineage>
        <taxon>Eukaryota</taxon>
        <taxon>Fungi</taxon>
        <taxon>Dikarya</taxon>
        <taxon>Ascomycota</taxon>
        <taxon>Pezizomycotina</taxon>
        <taxon>Dothideomycetes</taxon>
        <taxon>Pleosporomycetidae</taxon>
        <taxon>Pleosporales</taxon>
        <taxon>Pleosporineae</taxon>
        <taxon>Pleosporaceae</taxon>
        <taxon>Alternaria</taxon>
        <taxon>Alternaria sect. Panax</taxon>
    </lineage>
</organism>
<comment type="similarity">
    <text evidence="4">Belongs to the serine/threonine dehydratase family.</text>
</comment>
<keyword evidence="7" id="KW-0963">Cytoplasm</keyword>
<keyword evidence="8" id="KW-0663">Pyridoxal phosphate</keyword>
<comment type="cofactor">
    <cofactor evidence="1">
        <name>pyridoxal 5'-phosphate</name>
        <dbReference type="ChEBI" id="CHEBI:597326"/>
    </cofactor>
</comment>
<dbReference type="PANTHER" id="PTHR48078:SF2">
    <property type="entry name" value="CATABOLIC L-SERINE_THREONINE DEHYDRATASE"/>
    <property type="match status" value="1"/>
</dbReference>
<evidence type="ECO:0000256" key="10">
    <source>
        <dbReference type="ARBA" id="ARBA00049406"/>
    </source>
</evidence>
<comment type="subcellular location">
    <subcellularLocation>
        <location evidence="2">Cytoplasm</location>
    </subcellularLocation>
</comment>
<proteinExistence type="inferred from homology"/>
<dbReference type="PROSITE" id="PS00165">
    <property type="entry name" value="DEHYDRATASE_SER_THR"/>
    <property type="match status" value="1"/>
</dbReference>
<dbReference type="GO" id="GO:0005737">
    <property type="term" value="C:cytoplasm"/>
    <property type="evidence" value="ECO:0007669"/>
    <property type="project" value="UniProtKB-SubCell"/>
</dbReference>
<keyword evidence="9 13" id="KW-0456">Lyase</keyword>